<comment type="similarity">
    <text evidence="2">Belongs to the RSRP family.</text>
</comment>
<dbReference type="AlphaFoldDB" id="A0A9F5IHW1"/>
<organism evidence="8 9">
    <name type="scientific">Python bivittatus</name>
    <name type="common">Burmese python</name>
    <name type="synonym">Python molurus bivittatus</name>
    <dbReference type="NCBI Taxonomy" id="176946"/>
    <lineage>
        <taxon>Eukaryota</taxon>
        <taxon>Metazoa</taxon>
        <taxon>Chordata</taxon>
        <taxon>Craniata</taxon>
        <taxon>Vertebrata</taxon>
        <taxon>Euteleostomi</taxon>
        <taxon>Lepidosauria</taxon>
        <taxon>Squamata</taxon>
        <taxon>Bifurcata</taxon>
        <taxon>Unidentata</taxon>
        <taxon>Episquamata</taxon>
        <taxon>Toxicofera</taxon>
        <taxon>Serpentes</taxon>
        <taxon>Henophidia</taxon>
        <taxon>Pythonidae</taxon>
        <taxon>Python</taxon>
    </lineage>
</organism>
<dbReference type="Pfam" id="PF17069">
    <property type="entry name" value="RSRP"/>
    <property type="match status" value="1"/>
</dbReference>
<name>A0A9F5IHW1_PYTBI</name>
<evidence type="ECO:0000256" key="1">
    <source>
        <dbReference type="ARBA" id="ARBA00004123"/>
    </source>
</evidence>
<feature type="compositionally biased region" description="Basic and acidic residues" evidence="7">
    <location>
        <begin position="73"/>
        <end position="88"/>
    </location>
</feature>
<evidence type="ECO:0000256" key="2">
    <source>
        <dbReference type="ARBA" id="ARBA00009534"/>
    </source>
</evidence>
<evidence type="ECO:0000256" key="3">
    <source>
        <dbReference type="ARBA" id="ARBA00018147"/>
    </source>
</evidence>
<feature type="region of interest" description="Disordered" evidence="7">
    <location>
        <begin position="1"/>
        <end position="32"/>
    </location>
</feature>
<evidence type="ECO:0000313" key="9">
    <source>
        <dbReference type="RefSeq" id="XP_025019272.1"/>
    </source>
</evidence>
<reference evidence="9" key="1">
    <citation type="submission" date="2025-08" db="UniProtKB">
        <authorList>
            <consortium name="RefSeq"/>
        </authorList>
    </citation>
    <scope>IDENTIFICATION</scope>
    <source>
        <tissue evidence="9">Liver</tissue>
    </source>
</reference>
<dbReference type="Proteomes" id="UP000695026">
    <property type="component" value="Unplaced"/>
</dbReference>
<evidence type="ECO:0000313" key="8">
    <source>
        <dbReference type="Proteomes" id="UP000695026"/>
    </source>
</evidence>
<evidence type="ECO:0000256" key="7">
    <source>
        <dbReference type="SAM" id="MobiDB-lite"/>
    </source>
</evidence>
<feature type="compositionally biased region" description="Basic and acidic residues" evidence="7">
    <location>
        <begin position="133"/>
        <end position="148"/>
    </location>
</feature>
<dbReference type="InterPro" id="IPR029656">
    <property type="entry name" value="RSRP1"/>
</dbReference>
<gene>
    <name evidence="9" type="primary">RSRP1</name>
</gene>
<dbReference type="CTD" id="57035"/>
<keyword evidence="4" id="KW-0597">Phosphoprotein</keyword>
<feature type="compositionally biased region" description="Polar residues" evidence="7">
    <location>
        <begin position="18"/>
        <end position="28"/>
    </location>
</feature>
<evidence type="ECO:0000256" key="5">
    <source>
        <dbReference type="ARBA" id="ARBA00023242"/>
    </source>
</evidence>
<feature type="region of interest" description="Disordered" evidence="7">
    <location>
        <begin position="131"/>
        <end position="152"/>
    </location>
</feature>
<dbReference type="PANTHER" id="PTHR47622:SF1">
    <property type="entry name" value="ARGININE_SERINE-RICH PROTEIN 1"/>
    <property type="match status" value="1"/>
</dbReference>
<dbReference type="GeneID" id="103056787"/>
<proteinExistence type="inferred from homology"/>
<comment type="function">
    <text evidence="6">Probably acts as a spliceosomal factor that contributes to spliceosome assembly and regulates the isoform switching of proteins such as PARP6.</text>
</comment>
<feature type="region of interest" description="Disordered" evidence="7">
    <location>
        <begin position="72"/>
        <end position="110"/>
    </location>
</feature>
<dbReference type="GO" id="GO:0005634">
    <property type="term" value="C:nucleus"/>
    <property type="evidence" value="ECO:0007669"/>
    <property type="project" value="UniProtKB-SubCell"/>
</dbReference>
<evidence type="ECO:0000256" key="6">
    <source>
        <dbReference type="ARBA" id="ARBA00034666"/>
    </source>
</evidence>
<dbReference type="PANTHER" id="PTHR47622">
    <property type="entry name" value="ARGININE/SERINE-RICH PROTEIN 1"/>
    <property type="match status" value="1"/>
</dbReference>
<accession>A0A9F5IHW1</accession>
<evidence type="ECO:0000256" key="4">
    <source>
        <dbReference type="ARBA" id="ARBA00022553"/>
    </source>
</evidence>
<sequence length="177" mass="19719">MAVTNEAELSPQGPPRSQEPSDWHQNPHQIHGSCEKKGISEALDEKRELLEIAKANAAKTFGKEIVLPASLRIDTKSNENGKPKENNLDFKQTNKQTEDERNGIEMNSATKGVTLCPNNIMPRPLALKSASLHSEDVVSSGREEKKEGPIGQWIPVKNEENVLFHNISSKRTTFRAR</sequence>
<dbReference type="RefSeq" id="XP_025019272.1">
    <property type="nucleotide sequence ID" value="XM_025163504.1"/>
</dbReference>
<keyword evidence="8" id="KW-1185">Reference proteome</keyword>
<keyword evidence="5" id="KW-0539">Nucleus</keyword>
<comment type="subcellular location">
    <subcellularLocation>
        <location evidence="1">Nucleus</location>
    </subcellularLocation>
</comment>
<protein>
    <recommendedName>
        <fullName evidence="3">Arginine/serine-rich protein 1</fullName>
    </recommendedName>
</protein>